<evidence type="ECO:0000256" key="1">
    <source>
        <dbReference type="ARBA" id="ARBA00006817"/>
    </source>
</evidence>
<dbReference type="SUPFAM" id="SSF55961">
    <property type="entry name" value="Bet v1-like"/>
    <property type="match status" value="1"/>
</dbReference>
<dbReference type="RefSeq" id="WP_169504882.1">
    <property type="nucleotide sequence ID" value="NZ_JABBPN010000007.1"/>
</dbReference>
<gene>
    <name evidence="3" type="ORF">HII30_10010</name>
</gene>
<name>A0A848M7P3_PAELE</name>
<keyword evidence="4" id="KW-1185">Reference proteome</keyword>
<feature type="domain" description="Activator of Hsp90 ATPase homologue 1/2-like C-terminal" evidence="2">
    <location>
        <begin position="11"/>
        <end position="142"/>
    </location>
</feature>
<protein>
    <submittedName>
        <fullName evidence="3">SRPBCC domain-containing protein</fullName>
    </submittedName>
</protein>
<accession>A0A848M7P3</accession>
<reference evidence="3 4" key="1">
    <citation type="submission" date="2020-04" db="EMBL/GenBank/DDBJ databases">
        <title>Paenibacillus algicola sp. nov., a novel marine bacterium producing alginate lyase.</title>
        <authorList>
            <person name="Huang H."/>
        </authorList>
    </citation>
    <scope>NUCLEOTIDE SEQUENCE [LARGE SCALE GENOMIC DNA]</scope>
    <source>
        <strain evidence="3 4">L7-75</strain>
    </source>
</reference>
<dbReference type="EMBL" id="JABBPN010000007">
    <property type="protein sequence ID" value="NMO96102.1"/>
    <property type="molecule type" value="Genomic_DNA"/>
</dbReference>
<dbReference type="AlphaFoldDB" id="A0A848M7P3"/>
<evidence type="ECO:0000313" key="4">
    <source>
        <dbReference type="Proteomes" id="UP000565468"/>
    </source>
</evidence>
<dbReference type="Pfam" id="PF08327">
    <property type="entry name" value="AHSA1"/>
    <property type="match status" value="1"/>
</dbReference>
<dbReference type="CDD" id="cd07814">
    <property type="entry name" value="SRPBCC_CalC_Aha1-like"/>
    <property type="match status" value="1"/>
</dbReference>
<comment type="similarity">
    <text evidence="1">Belongs to the AHA1 family.</text>
</comment>
<organism evidence="3 4">
    <name type="scientific">Paenibacillus lemnae</name>
    <dbReference type="NCBI Taxonomy" id="1330551"/>
    <lineage>
        <taxon>Bacteria</taxon>
        <taxon>Bacillati</taxon>
        <taxon>Bacillota</taxon>
        <taxon>Bacilli</taxon>
        <taxon>Bacillales</taxon>
        <taxon>Paenibacillaceae</taxon>
        <taxon>Paenibacillus</taxon>
    </lineage>
</organism>
<dbReference type="InterPro" id="IPR023393">
    <property type="entry name" value="START-like_dom_sf"/>
</dbReference>
<dbReference type="Proteomes" id="UP000565468">
    <property type="component" value="Unassembled WGS sequence"/>
</dbReference>
<dbReference type="Gene3D" id="3.30.530.20">
    <property type="match status" value="1"/>
</dbReference>
<sequence length="153" mass="17385">MDITQEIWIHADLELVWKAWTKEDRITEWFAPAARIEPRSGGAFELFFNPADPTVMSTKGCIILSYEAPHKLVFQWKGPDPFATIMNRTESLTLVQVSLNPTDSGTHVVLVHTGWGITEEWVQARQWHVQAWEQMLDSLKSSIESGSGKLCCQ</sequence>
<comment type="caution">
    <text evidence="3">The sequence shown here is derived from an EMBL/GenBank/DDBJ whole genome shotgun (WGS) entry which is preliminary data.</text>
</comment>
<proteinExistence type="inferred from homology"/>
<evidence type="ECO:0000313" key="3">
    <source>
        <dbReference type="EMBL" id="NMO96102.1"/>
    </source>
</evidence>
<evidence type="ECO:0000259" key="2">
    <source>
        <dbReference type="Pfam" id="PF08327"/>
    </source>
</evidence>
<dbReference type="InterPro" id="IPR013538">
    <property type="entry name" value="ASHA1/2-like_C"/>
</dbReference>